<keyword evidence="1" id="KW-0677">Repeat</keyword>
<protein>
    <submittedName>
        <fullName evidence="3">Thiosulfate sulfurtransferase GlpE</fullName>
    </submittedName>
</protein>
<name>A0A7V8JQF9_9BURK</name>
<dbReference type="InterPro" id="IPR051126">
    <property type="entry name" value="Thiosulfate_sulfurtransferase"/>
</dbReference>
<accession>A0A7V8JQF9</accession>
<gene>
    <name evidence="3" type="primary">glpE_3</name>
    <name evidence="3" type="ORF">GAK30_01686</name>
</gene>
<dbReference type="Pfam" id="PF00581">
    <property type="entry name" value="Rhodanese"/>
    <property type="match status" value="2"/>
</dbReference>
<evidence type="ECO:0000259" key="2">
    <source>
        <dbReference type="PROSITE" id="PS50206"/>
    </source>
</evidence>
<proteinExistence type="predicted"/>
<dbReference type="EMBL" id="WNDQ01000019">
    <property type="protein sequence ID" value="KAF1021626.1"/>
    <property type="molecule type" value="Genomic_DNA"/>
</dbReference>
<organism evidence="3 4">
    <name type="scientific">Paracidovorax wautersii</name>
    <dbReference type="NCBI Taxonomy" id="1177982"/>
    <lineage>
        <taxon>Bacteria</taxon>
        <taxon>Pseudomonadati</taxon>
        <taxon>Pseudomonadota</taxon>
        <taxon>Betaproteobacteria</taxon>
        <taxon>Burkholderiales</taxon>
        <taxon>Comamonadaceae</taxon>
        <taxon>Paracidovorax</taxon>
    </lineage>
</organism>
<dbReference type="SUPFAM" id="SSF52821">
    <property type="entry name" value="Rhodanese/Cell cycle control phosphatase"/>
    <property type="match status" value="2"/>
</dbReference>
<dbReference type="Gene3D" id="3.40.250.10">
    <property type="entry name" value="Rhodanese-like domain"/>
    <property type="match status" value="2"/>
</dbReference>
<feature type="domain" description="Rhodanese" evidence="2">
    <location>
        <begin position="17"/>
        <end position="107"/>
    </location>
</feature>
<sequence length="278" mass="29323">MSIALVDAPTVQHWLHDGQEIAFIDVREAGLHGLGHPLLAVNLPYSRLELDIAALVPRHATRTVLLAASTTAGTRAASRLQSRGYTRLHVLDGGAAAWQAAGLPLFQGVNVPSKAFAEFVEHVFHTPAIEAQEVRRLQDSGADLVVLDSRTAAEYRRFHVPGAISCPGSELVLRIADLAPSPQTLVVVSCAGRTRGIMGAQTLIDAGIPNRVAALSGGTQGWRLAGLALETTGGQEAPDASPAAREQAAQRAAQLAERHAIGTIDAETLARSGRRAFN</sequence>
<dbReference type="InterPro" id="IPR036873">
    <property type="entry name" value="Rhodanese-like_dom_sf"/>
</dbReference>
<dbReference type="GO" id="GO:0016740">
    <property type="term" value="F:transferase activity"/>
    <property type="evidence" value="ECO:0007669"/>
    <property type="project" value="UniProtKB-KW"/>
</dbReference>
<dbReference type="AlphaFoldDB" id="A0A7V8JQF9"/>
<dbReference type="PANTHER" id="PTHR43855:SF1">
    <property type="entry name" value="THIOSULFATE SULFURTRANSFERASE"/>
    <property type="match status" value="1"/>
</dbReference>
<dbReference type="SMART" id="SM00450">
    <property type="entry name" value="RHOD"/>
    <property type="match status" value="2"/>
</dbReference>
<keyword evidence="3" id="KW-0808">Transferase</keyword>
<dbReference type="PROSITE" id="PS50206">
    <property type="entry name" value="RHODANESE_3"/>
    <property type="match status" value="2"/>
</dbReference>
<dbReference type="PANTHER" id="PTHR43855">
    <property type="entry name" value="THIOSULFATE SULFURTRANSFERASE"/>
    <property type="match status" value="1"/>
</dbReference>
<comment type="caution">
    <text evidence="3">The sequence shown here is derived from an EMBL/GenBank/DDBJ whole genome shotgun (WGS) entry which is preliminary data.</text>
</comment>
<feature type="domain" description="Rhodanese" evidence="2">
    <location>
        <begin position="140"/>
        <end position="231"/>
    </location>
</feature>
<evidence type="ECO:0000313" key="4">
    <source>
        <dbReference type="Proteomes" id="UP000461670"/>
    </source>
</evidence>
<dbReference type="Proteomes" id="UP000461670">
    <property type="component" value="Unassembled WGS sequence"/>
</dbReference>
<reference evidence="4" key="1">
    <citation type="journal article" date="2020" name="MBio">
        <title>Horizontal gene transfer to a defensive symbiont with a reduced genome amongst a multipartite beetle microbiome.</title>
        <authorList>
            <person name="Waterworth S.C."/>
            <person name="Florez L.V."/>
            <person name="Rees E.R."/>
            <person name="Hertweck C."/>
            <person name="Kaltenpoth M."/>
            <person name="Kwan J.C."/>
        </authorList>
    </citation>
    <scope>NUCLEOTIDE SEQUENCE [LARGE SCALE GENOMIC DNA]</scope>
</reference>
<evidence type="ECO:0000313" key="3">
    <source>
        <dbReference type="EMBL" id="KAF1021626.1"/>
    </source>
</evidence>
<evidence type="ECO:0000256" key="1">
    <source>
        <dbReference type="ARBA" id="ARBA00022737"/>
    </source>
</evidence>
<dbReference type="InterPro" id="IPR001763">
    <property type="entry name" value="Rhodanese-like_dom"/>
</dbReference>